<protein>
    <submittedName>
        <fullName evidence="1">Uncharacterized protein</fullName>
    </submittedName>
</protein>
<dbReference type="STRING" id="993689.GCA_002077135_02546"/>
<reference evidence="1 2" key="1">
    <citation type="submission" date="2017-02" db="EMBL/GenBank/DDBJ databases">
        <title>Whole genome sequencing of Metallibacterium scheffleri DSM 24874 (T).</title>
        <authorList>
            <person name="Kumar S."/>
            <person name="Patil P."/>
            <person name="Patil P.B."/>
        </authorList>
    </citation>
    <scope>NUCLEOTIDE SEQUENCE [LARGE SCALE GENOMIC DNA]</scope>
    <source>
        <strain evidence="1 2">DSM 24874</strain>
    </source>
</reference>
<proteinExistence type="predicted"/>
<organism evidence="1 2">
    <name type="scientific">Metallibacterium scheffleri</name>
    <dbReference type="NCBI Taxonomy" id="993689"/>
    <lineage>
        <taxon>Bacteria</taxon>
        <taxon>Pseudomonadati</taxon>
        <taxon>Pseudomonadota</taxon>
        <taxon>Gammaproteobacteria</taxon>
        <taxon>Lysobacterales</taxon>
        <taxon>Rhodanobacteraceae</taxon>
        <taxon>Metallibacterium</taxon>
    </lineage>
</organism>
<gene>
    <name evidence="1" type="ORF">B1806_15310</name>
</gene>
<dbReference type="EMBL" id="MWQO01000063">
    <property type="protein sequence ID" value="THD07146.1"/>
    <property type="molecule type" value="Genomic_DNA"/>
</dbReference>
<accession>A0A4S3KF51</accession>
<comment type="caution">
    <text evidence="1">The sequence shown here is derived from an EMBL/GenBank/DDBJ whole genome shotgun (WGS) entry which is preliminary data.</text>
</comment>
<dbReference type="Proteomes" id="UP000307749">
    <property type="component" value="Unassembled WGS sequence"/>
</dbReference>
<keyword evidence="2" id="KW-1185">Reference proteome</keyword>
<name>A0A4S3KF51_9GAMM</name>
<dbReference type="AlphaFoldDB" id="A0A4S3KF51"/>
<evidence type="ECO:0000313" key="1">
    <source>
        <dbReference type="EMBL" id="THD07146.1"/>
    </source>
</evidence>
<evidence type="ECO:0000313" key="2">
    <source>
        <dbReference type="Proteomes" id="UP000307749"/>
    </source>
</evidence>
<sequence>MISARGELPRISLTQRRAVLAVAYQVRIARLHGVDPRDGAFRTRWPKGSVRSERRRISIRLNGLDLFAPGESVDLAVHEAFDRFAAAVSAERVKDLVQWAPPVVARDTRTGRLRVHANQLTTALARYRLPHLEVPAVVCGNPPKRQLTFTQAAALMLNVFGDFIDGNLDLICRLCGTAMEGGLLIEKSVNTAAMIRQRFPALEL</sequence>